<protein>
    <recommendedName>
        <fullName evidence="4">PX domain-containing protein</fullName>
    </recommendedName>
</protein>
<evidence type="ECO:0000313" key="6">
    <source>
        <dbReference type="Proteomes" id="UP000594262"/>
    </source>
</evidence>
<dbReference type="InterPro" id="IPR027267">
    <property type="entry name" value="AH/BAR_dom_sf"/>
</dbReference>
<dbReference type="InterPro" id="IPR036871">
    <property type="entry name" value="PX_dom_sf"/>
</dbReference>
<dbReference type="GO" id="GO:0031201">
    <property type="term" value="C:SNARE complex"/>
    <property type="evidence" value="ECO:0007669"/>
    <property type="project" value="TreeGrafter"/>
</dbReference>
<dbReference type="AlphaFoldDB" id="A0A7M5X0A1"/>
<dbReference type="GO" id="GO:0032266">
    <property type="term" value="F:phosphatidylinositol-3-phosphate binding"/>
    <property type="evidence" value="ECO:0007669"/>
    <property type="project" value="TreeGrafter"/>
</dbReference>
<feature type="compositionally biased region" description="Basic and acidic residues" evidence="3">
    <location>
        <begin position="299"/>
        <end position="318"/>
    </location>
</feature>
<dbReference type="GO" id="GO:0031901">
    <property type="term" value="C:early endosome membrane"/>
    <property type="evidence" value="ECO:0007669"/>
    <property type="project" value="TreeGrafter"/>
</dbReference>
<dbReference type="SMART" id="SM00312">
    <property type="entry name" value="PX"/>
    <property type="match status" value="1"/>
</dbReference>
<keyword evidence="2" id="KW-0175">Coiled coil</keyword>
<feature type="region of interest" description="Disordered" evidence="3">
    <location>
        <begin position="299"/>
        <end position="325"/>
    </location>
</feature>
<dbReference type="InterPro" id="IPR034783">
    <property type="entry name" value="SNX4"/>
</dbReference>
<dbReference type="OrthoDB" id="289314at2759"/>
<dbReference type="PANTHER" id="PTHR46596:SF1">
    <property type="entry name" value="SORTING NEXIN-4"/>
    <property type="match status" value="1"/>
</dbReference>
<sequence>MAYRKGESHMEGNKKLYFPEGALLNQMEVAVVESERRKSEILKEPFVVYLVESRPVENHLGSEPECALWRRYSEFELLRNFLMANYPYIVLPPLPEKRPIPFQINVQKFQIAHDKFDPDFIERRRQGLECFLLRLASHPVISQDGVFRGFLKQEEGWKESVAATNWQQKVDGRFKSISASLSIKKPDQRFENIKNYAESLNTNINGILKIQQRLSTKQYAILKSHTDYGKLFSEWSAIEPEIGDTLQQAGHQMDRLASNTESILTEEEISYVDQLKEYLYFTESLRSVVRKQALRQHDLEKAEEQLSSKSKQRDEIQKEVTAAENGEELPNQGFTLKSVSTMLFGQDSLETKQEKLLACEQQVKDAEEMVKIAENDVNVFMDKSLKDYDRFKKQKVRDINEIMENYVKSQLKINKQGLQQWQQMREYFMNM</sequence>
<dbReference type="GO" id="GO:0015031">
    <property type="term" value="P:protein transport"/>
    <property type="evidence" value="ECO:0007669"/>
    <property type="project" value="InterPro"/>
</dbReference>
<evidence type="ECO:0000256" key="2">
    <source>
        <dbReference type="SAM" id="Coils"/>
    </source>
</evidence>
<evidence type="ECO:0000259" key="4">
    <source>
        <dbReference type="PROSITE" id="PS50195"/>
    </source>
</evidence>
<dbReference type="PANTHER" id="PTHR46596">
    <property type="entry name" value="SORTING NEXIN-4"/>
    <property type="match status" value="1"/>
</dbReference>
<comment type="similarity">
    <text evidence="1">Belongs to the sorting nexin family.</text>
</comment>
<feature type="coiled-coil region" evidence="2">
    <location>
        <begin position="349"/>
        <end position="383"/>
    </location>
</feature>
<name>A0A7M5X0A1_9CNID</name>
<feature type="domain" description="PX" evidence="4">
    <location>
        <begin position="27"/>
        <end position="157"/>
    </location>
</feature>
<dbReference type="Gene3D" id="3.30.1520.10">
    <property type="entry name" value="Phox-like domain"/>
    <property type="match status" value="1"/>
</dbReference>
<dbReference type="GO" id="GO:0005886">
    <property type="term" value="C:plasma membrane"/>
    <property type="evidence" value="ECO:0007669"/>
    <property type="project" value="TreeGrafter"/>
</dbReference>
<dbReference type="GeneID" id="136824221"/>
<dbReference type="GO" id="GO:2000786">
    <property type="term" value="P:positive regulation of autophagosome assembly"/>
    <property type="evidence" value="ECO:0007669"/>
    <property type="project" value="TreeGrafter"/>
</dbReference>
<dbReference type="SUPFAM" id="SSF103657">
    <property type="entry name" value="BAR/IMD domain-like"/>
    <property type="match status" value="1"/>
</dbReference>
<proteinExistence type="inferred from homology"/>
<dbReference type="Proteomes" id="UP000594262">
    <property type="component" value="Unplaced"/>
</dbReference>
<evidence type="ECO:0000256" key="1">
    <source>
        <dbReference type="ARBA" id="ARBA00010883"/>
    </source>
</evidence>
<evidence type="ECO:0000256" key="3">
    <source>
        <dbReference type="SAM" id="MobiDB-lite"/>
    </source>
</evidence>
<keyword evidence="6" id="KW-1185">Reference proteome</keyword>
<dbReference type="EnsemblMetazoa" id="CLYHEMT015467.2">
    <property type="protein sequence ID" value="CLYHEMP015467.2"/>
    <property type="gene ID" value="CLYHEMG015467"/>
</dbReference>
<evidence type="ECO:0000313" key="5">
    <source>
        <dbReference type="EnsemblMetazoa" id="CLYHEMP015467.2"/>
    </source>
</evidence>
<dbReference type="RefSeq" id="XP_066936499.1">
    <property type="nucleotide sequence ID" value="XM_067080398.1"/>
</dbReference>
<accession>A0A7M5X0A1</accession>
<dbReference type="Gene3D" id="1.20.1270.60">
    <property type="entry name" value="Arfaptin homology (AH) domain/BAR domain"/>
    <property type="match status" value="1"/>
</dbReference>
<organism evidence="5 6">
    <name type="scientific">Clytia hemisphaerica</name>
    <dbReference type="NCBI Taxonomy" id="252671"/>
    <lineage>
        <taxon>Eukaryota</taxon>
        <taxon>Metazoa</taxon>
        <taxon>Cnidaria</taxon>
        <taxon>Hydrozoa</taxon>
        <taxon>Hydroidolina</taxon>
        <taxon>Leptothecata</taxon>
        <taxon>Obeliida</taxon>
        <taxon>Clytiidae</taxon>
        <taxon>Clytia</taxon>
    </lineage>
</organism>
<dbReference type="Pfam" id="PF00787">
    <property type="entry name" value="PX"/>
    <property type="match status" value="1"/>
</dbReference>
<dbReference type="InterPro" id="IPR001683">
    <property type="entry name" value="PX_dom"/>
</dbReference>
<dbReference type="PROSITE" id="PS50195">
    <property type="entry name" value="PX"/>
    <property type="match status" value="1"/>
</dbReference>
<dbReference type="SUPFAM" id="SSF64268">
    <property type="entry name" value="PX domain"/>
    <property type="match status" value="1"/>
</dbReference>
<reference evidence="5" key="1">
    <citation type="submission" date="2021-01" db="UniProtKB">
        <authorList>
            <consortium name="EnsemblMetazoa"/>
        </authorList>
    </citation>
    <scope>IDENTIFICATION</scope>
</reference>